<feature type="region of interest" description="Disordered" evidence="1">
    <location>
        <begin position="127"/>
        <end position="149"/>
    </location>
</feature>
<keyword evidence="3" id="KW-1185">Reference proteome</keyword>
<organism evidence="2 3">
    <name type="scientific">Stenotrophomonas chelatiphaga</name>
    <dbReference type="NCBI Taxonomy" id="517011"/>
    <lineage>
        <taxon>Bacteria</taxon>
        <taxon>Pseudomonadati</taxon>
        <taxon>Pseudomonadota</taxon>
        <taxon>Gammaproteobacteria</taxon>
        <taxon>Lysobacterales</taxon>
        <taxon>Lysobacteraceae</taxon>
        <taxon>Stenotrophomonas</taxon>
    </lineage>
</organism>
<accession>A0A0R0CZE8</accession>
<evidence type="ECO:0000256" key="1">
    <source>
        <dbReference type="SAM" id="MobiDB-lite"/>
    </source>
</evidence>
<gene>
    <name evidence="2" type="ORF">ABB28_07465</name>
</gene>
<feature type="compositionally biased region" description="Basic and acidic residues" evidence="1">
    <location>
        <begin position="131"/>
        <end position="140"/>
    </location>
</feature>
<comment type="caution">
    <text evidence="2">The sequence shown here is derived from an EMBL/GenBank/DDBJ whole genome shotgun (WGS) entry which is preliminary data.</text>
</comment>
<evidence type="ECO:0000313" key="3">
    <source>
        <dbReference type="Proteomes" id="UP000051386"/>
    </source>
</evidence>
<dbReference type="PATRIC" id="fig|517011.3.peg.1117"/>
<name>A0A0R0CZE8_9GAMM</name>
<dbReference type="EMBL" id="LDJK01000026">
    <property type="protein sequence ID" value="KRG74390.1"/>
    <property type="molecule type" value="Genomic_DNA"/>
</dbReference>
<dbReference type="Proteomes" id="UP000051386">
    <property type="component" value="Unassembled WGS sequence"/>
</dbReference>
<evidence type="ECO:0000313" key="2">
    <source>
        <dbReference type="EMBL" id="KRG74390.1"/>
    </source>
</evidence>
<proteinExistence type="predicted"/>
<protein>
    <submittedName>
        <fullName evidence="2">Uncharacterized protein</fullName>
    </submittedName>
</protein>
<feature type="region of interest" description="Disordered" evidence="1">
    <location>
        <begin position="234"/>
        <end position="253"/>
    </location>
</feature>
<dbReference type="AlphaFoldDB" id="A0A0R0CZE8"/>
<reference evidence="2 3" key="1">
    <citation type="submission" date="2015-05" db="EMBL/GenBank/DDBJ databases">
        <title>Genome sequencing and analysis of members of genus Stenotrophomonas.</title>
        <authorList>
            <person name="Patil P.P."/>
            <person name="Midha S."/>
            <person name="Patil P.B."/>
        </authorList>
    </citation>
    <scope>NUCLEOTIDE SEQUENCE [LARGE SCALE GENOMIC DNA]</scope>
    <source>
        <strain evidence="2 3">DSM 21508</strain>
    </source>
</reference>
<sequence length="270" mass="28220">MAACAHAEGLQDAPHFIGPLATPAPPLAKGAFNIEPYVIFNRSASRFDGDGHRRPSPAPIQLTTSVPIQYGVTDRLSIGGTLRGQYNRLPGSSRAFATGDTTVAASFGLIDAGGPNRARLALTARQRLPTGRHDRLEQRDAPGSGTGAASTTLVLHGQAYLLEGRMRTRASVDWTLPGASAGLQGRSVYGTDAGFGGRIRLGHGAGATASAEYSVDPRWTLVGEVLYEQAGASTLRGHDGQGNAERRNRRRRGGCPCCRPCSTTSATGSG</sequence>